<protein>
    <submittedName>
        <fullName evidence="9">Uncharacterized protein</fullName>
    </submittedName>
</protein>
<keyword evidence="5" id="KW-0732">Signal</keyword>
<evidence type="ECO:0000256" key="7">
    <source>
        <dbReference type="ARBA" id="ARBA00023180"/>
    </source>
</evidence>
<dbReference type="Gene3D" id="1.10.110.10">
    <property type="entry name" value="Plant lipid-transfer and hydrophobic proteins"/>
    <property type="match status" value="1"/>
</dbReference>
<keyword evidence="7" id="KW-0325">Glycoprotein</keyword>
<comment type="caution">
    <text evidence="9">The sequence shown here is derived from an EMBL/GenBank/DDBJ whole genome shotgun (WGS) entry which is preliminary data.</text>
</comment>
<evidence type="ECO:0000256" key="8">
    <source>
        <dbReference type="ARBA" id="ARBA00023288"/>
    </source>
</evidence>
<keyword evidence="6" id="KW-1015">Disulfide bond</keyword>
<gene>
    <name evidence="9" type="ORF">CRG98_027178</name>
</gene>
<dbReference type="SMART" id="SM00499">
    <property type="entry name" value="AAI"/>
    <property type="match status" value="1"/>
</dbReference>
<dbReference type="AlphaFoldDB" id="A0A2I0J866"/>
<evidence type="ECO:0000313" key="9">
    <source>
        <dbReference type="EMBL" id="PKI52425.1"/>
    </source>
</evidence>
<evidence type="ECO:0000256" key="6">
    <source>
        <dbReference type="ARBA" id="ARBA00023157"/>
    </source>
</evidence>
<dbReference type="InterPro" id="IPR036312">
    <property type="entry name" value="Bifun_inhib/LTP/seed_sf"/>
</dbReference>
<evidence type="ECO:0000256" key="5">
    <source>
        <dbReference type="ARBA" id="ARBA00022729"/>
    </source>
</evidence>
<dbReference type="CDD" id="cd00010">
    <property type="entry name" value="AAI_LTSS"/>
    <property type="match status" value="1"/>
</dbReference>
<dbReference type="PANTHER" id="PTHR33044">
    <property type="entry name" value="BIFUNCTIONAL INHIBITOR/LIPID-TRANSFER PROTEIN/SEED STORAGE 2S ALBUMIN SUPERFAMILY PROTEIN-RELATED"/>
    <property type="match status" value="1"/>
</dbReference>
<dbReference type="InterPro" id="IPR016140">
    <property type="entry name" value="Bifunc_inhib/LTP/seed_store"/>
</dbReference>
<keyword evidence="4" id="KW-0336">GPI-anchor</keyword>
<keyword evidence="4" id="KW-0472">Membrane</keyword>
<dbReference type="STRING" id="22663.A0A2I0J866"/>
<comment type="subcellular location">
    <subcellularLocation>
        <location evidence="1">Cell membrane</location>
        <topology evidence="1">Lipid-anchor</topology>
        <topology evidence="1">GPI-anchor</topology>
    </subcellularLocation>
</comment>
<dbReference type="GeneID" id="116190413"/>
<dbReference type="InterPro" id="IPR043325">
    <property type="entry name" value="LTSS"/>
</dbReference>
<evidence type="ECO:0000256" key="2">
    <source>
        <dbReference type="ARBA" id="ARBA00009748"/>
    </source>
</evidence>
<keyword evidence="3" id="KW-1003">Cell membrane</keyword>
<dbReference type="Proteomes" id="UP000233551">
    <property type="component" value="Unassembled WGS sequence"/>
</dbReference>
<evidence type="ECO:0000313" key="10">
    <source>
        <dbReference type="Proteomes" id="UP000233551"/>
    </source>
</evidence>
<evidence type="ECO:0000256" key="4">
    <source>
        <dbReference type="ARBA" id="ARBA00022622"/>
    </source>
</evidence>
<dbReference type="Pfam" id="PF14368">
    <property type="entry name" value="LTP_2"/>
    <property type="match status" value="1"/>
</dbReference>
<name>A0A2I0J866_PUNGR</name>
<dbReference type="SUPFAM" id="SSF47699">
    <property type="entry name" value="Bifunctional inhibitor/lipid-transfer protein/seed storage 2S albumin"/>
    <property type="match status" value="1"/>
</dbReference>
<accession>A0A2I0J866</accession>
<evidence type="ECO:0000256" key="1">
    <source>
        <dbReference type="ARBA" id="ARBA00004609"/>
    </source>
</evidence>
<dbReference type="GO" id="GO:0005886">
    <property type="term" value="C:plasma membrane"/>
    <property type="evidence" value="ECO:0007669"/>
    <property type="project" value="UniProtKB-SubCell"/>
</dbReference>
<keyword evidence="8" id="KW-0449">Lipoprotein</keyword>
<keyword evidence="10" id="KW-1185">Reference proteome</keyword>
<proteinExistence type="inferred from homology"/>
<organism evidence="9 10">
    <name type="scientific">Punica granatum</name>
    <name type="common">Pomegranate</name>
    <dbReference type="NCBI Taxonomy" id="22663"/>
    <lineage>
        <taxon>Eukaryota</taxon>
        <taxon>Viridiplantae</taxon>
        <taxon>Streptophyta</taxon>
        <taxon>Embryophyta</taxon>
        <taxon>Tracheophyta</taxon>
        <taxon>Spermatophyta</taxon>
        <taxon>Magnoliopsida</taxon>
        <taxon>eudicotyledons</taxon>
        <taxon>Gunneridae</taxon>
        <taxon>Pentapetalae</taxon>
        <taxon>rosids</taxon>
        <taxon>malvids</taxon>
        <taxon>Myrtales</taxon>
        <taxon>Lythraceae</taxon>
        <taxon>Punica</taxon>
    </lineage>
</organism>
<reference evidence="9 10" key="1">
    <citation type="submission" date="2017-11" db="EMBL/GenBank/DDBJ databases">
        <title>De-novo sequencing of pomegranate (Punica granatum L.) genome.</title>
        <authorList>
            <person name="Akparov Z."/>
            <person name="Amiraslanov A."/>
            <person name="Hajiyeva S."/>
            <person name="Abbasov M."/>
            <person name="Kaur K."/>
            <person name="Hamwieh A."/>
            <person name="Solovyev V."/>
            <person name="Salamov A."/>
            <person name="Braich B."/>
            <person name="Kosarev P."/>
            <person name="Mahmoud A."/>
            <person name="Hajiyev E."/>
            <person name="Babayeva S."/>
            <person name="Izzatullayeva V."/>
            <person name="Mammadov A."/>
            <person name="Mammadov A."/>
            <person name="Sharifova S."/>
            <person name="Ojaghi J."/>
            <person name="Eynullazada K."/>
            <person name="Bayramov B."/>
            <person name="Abdulazimova A."/>
            <person name="Shahmuradov I."/>
        </authorList>
    </citation>
    <scope>NUCLEOTIDE SEQUENCE [LARGE SCALE GENOMIC DNA]</scope>
    <source>
        <strain evidence="10">cv. AG2017</strain>
        <tissue evidence="9">Leaf</tissue>
    </source>
</reference>
<sequence>MEFSAAPPRFISALFLASLAISISPVNCQVTTSCTSSMISSFTPCINFVTNSSPNGTSPSPTSECCSSLKSLMGSGMDCLCLIVTGNVPFRIPINRTLAISLPRACKKTGVPLQCKASAAPLPAPGPAALGPTRPPKSADTPRASPSVPEAETPSLAPEADTTPFLTPPSPPTDSGTPTMPTGVRPVLIPSSTTTSYVVSPALLLVALGSLLFN</sequence>
<comment type="similarity">
    <text evidence="2">Belongs to the plant LTP family.</text>
</comment>
<dbReference type="OrthoDB" id="1914452at2759"/>
<dbReference type="GO" id="GO:0098552">
    <property type="term" value="C:side of membrane"/>
    <property type="evidence" value="ECO:0007669"/>
    <property type="project" value="UniProtKB-KW"/>
</dbReference>
<dbReference type="EMBL" id="PGOL01001934">
    <property type="protein sequence ID" value="PKI52425.1"/>
    <property type="molecule type" value="Genomic_DNA"/>
</dbReference>
<evidence type="ECO:0000256" key="3">
    <source>
        <dbReference type="ARBA" id="ARBA00022475"/>
    </source>
</evidence>